<dbReference type="SUPFAM" id="SSF54534">
    <property type="entry name" value="FKBP-like"/>
    <property type="match status" value="1"/>
</dbReference>
<dbReference type="FunFam" id="1.10.287.180:FF:000001">
    <property type="entry name" value="Transcription elongation factor GreA"/>
    <property type="match status" value="1"/>
</dbReference>
<evidence type="ECO:0000313" key="13">
    <source>
        <dbReference type="Proteomes" id="UP000095237"/>
    </source>
</evidence>
<comment type="function">
    <text evidence="6 8 9">Necessary for efficient RNA polymerase transcription elongation past template-encoded arresting sites. The arresting sites in DNA have the property of trapping a certain fraction of elongating RNA polymerases that pass through, resulting in locked ternary complexes. Cleavage of the nascent transcript by cleavage factors such as GreA or GreB allows the resumption of elongation from the new 3'terminus. GreA releases sequences of 2 to 3 nucleotides.</text>
</comment>
<dbReference type="EMBL" id="LNVX01000391">
    <property type="protein sequence ID" value="OEG70281.1"/>
    <property type="molecule type" value="Genomic_DNA"/>
</dbReference>
<dbReference type="InterPro" id="IPR036805">
    <property type="entry name" value="Tscrpt_elong_fac_GreA/B_N_sf"/>
</dbReference>
<keyword evidence="13" id="KW-1185">Reference proteome</keyword>
<dbReference type="Pfam" id="PF01272">
    <property type="entry name" value="GreA_GreB"/>
    <property type="match status" value="1"/>
</dbReference>
<evidence type="ECO:0000256" key="7">
    <source>
        <dbReference type="ARBA" id="ARBA00030776"/>
    </source>
</evidence>
<name>A0A1E5IIN6_ENDTX</name>
<organism evidence="12 13">
    <name type="scientific">Endomicrobium trichonymphae</name>
    <dbReference type="NCBI Taxonomy" id="1408204"/>
    <lineage>
        <taxon>Bacteria</taxon>
        <taxon>Pseudomonadati</taxon>
        <taxon>Elusimicrobiota</taxon>
        <taxon>Endomicrobiia</taxon>
        <taxon>Endomicrobiales</taxon>
        <taxon>Endomicrobiaceae</taxon>
        <taxon>Candidatus Endomicrobiellum</taxon>
    </lineage>
</organism>
<dbReference type="Gene3D" id="3.10.50.30">
    <property type="entry name" value="Transcription elongation factor, GreA/GreB, C-terminal domain"/>
    <property type="match status" value="1"/>
</dbReference>
<dbReference type="FunFam" id="3.10.50.30:FF:000001">
    <property type="entry name" value="Transcription elongation factor GreA"/>
    <property type="match status" value="1"/>
</dbReference>
<evidence type="ECO:0000313" key="12">
    <source>
        <dbReference type="EMBL" id="OEG70281.1"/>
    </source>
</evidence>
<dbReference type="SUPFAM" id="SSF46557">
    <property type="entry name" value="GreA transcript cleavage protein, N-terminal domain"/>
    <property type="match status" value="1"/>
</dbReference>
<accession>A0A1E5IIN6</accession>
<dbReference type="NCBIfam" id="NF001263">
    <property type="entry name" value="PRK00226.1-4"/>
    <property type="match status" value="1"/>
</dbReference>
<evidence type="ECO:0000256" key="5">
    <source>
        <dbReference type="ARBA" id="ARBA00023163"/>
    </source>
</evidence>
<dbReference type="GO" id="GO:0003677">
    <property type="term" value="F:DNA binding"/>
    <property type="evidence" value="ECO:0007669"/>
    <property type="project" value="UniProtKB-UniRule"/>
</dbReference>
<dbReference type="PROSITE" id="PS00829">
    <property type="entry name" value="GREAB_1"/>
    <property type="match status" value="1"/>
</dbReference>
<dbReference type="GO" id="GO:0006354">
    <property type="term" value="P:DNA-templated transcription elongation"/>
    <property type="evidence" value="ECO:0007669"/>
    <property type="project" value="TreeGrafter"/>
</dbReference>
<dbReference type="GO" id="GO:0070063">
    <property type="term" value="F:RNA polymerase binding"/>
    <property type="evidence" value="ECO:0007669"/>
    <property type="project" value="InterPro"/>
</dbReference>
<dbReference type="InterPro" id="IPR001437">
    <property type="entry name" value="Tscrpt_elong_fac_GreA/B_C"/>
</dbReference>
<dbReference type="Proteomes" id="UP000095237">
    <property type="component" value="Unassembled WGS sequence"/>
</dbReference>
<evidence type="ECO:0000256" key="2">
    <source>
        <dbReference type="ARBA" id="ARBA00013729"/>
    </source>
</evidence>
<dbReference type="Pfam" id="PF03449">
    <property type="entry name" value="GreA_GreB_N"/>
    <property type="match status" value="1"/>
</dbReference>
<dbReference type="InterPro" id="IPR028624">
    <property type="entry name" value="Tscrpt_elong_fac_GreA/B"/>
</dbReference>
<feature type="domain" description="Transcription elongation factor GreA/GreB N-terminal" evidence="11">
    <location>
        <begin position="4"/>
        <end position="73"/>
    </location>
</feature>
<evidence type="ECO:0000256" key="4">
    <source>
        <dbReference type="ARBA" id="ARBA00023125"/>
    </source>
</evidence>
<evidence type="ECO:0000256" key="6">
    <source>
        <dbReference type="ARBA" id="ARBA00024916"/>
    </source>
</evidence>
<dbReference type="InterPro" id="IPR006359">
    <property type="entry name" value="Tscrpt_elong_fac_GreA"/>
</dbReference>
<keyword evidence="4 8" id="KW-0238">DNA-binding</keyword>
<dbReference type="PANTHER" id="PTHR30437:SF4">
    <property type="entry name" value="TRANSCRIPTION ELONGATION FACTOR GREA"/>
    <property type="match status" value="1"/>
</dbReference>
<evidence type="ECO:0000259" key="11">
    <source>
        <dbReference type="Pfam" id="PF03449"/>
    </source>
</evidence>
<comment type="similarity">
    <text evidence="1 8 9">Belongs to the GreA/GreB family.</text>
</comment>
<dbReference type="InterPro" id="IPR022691">
    <property type="entry name" value="Tscrpt_elong_fac_GreA/B_N"/>
</dbReference>
<proteinExistence type="inferred from homology"/>
<dbReference type="HAMAP" id="MF_00105">
    <property type="entry name" value="GreA_GreB"/>
    <property type="match status" value="1"/>
</dbReference>
<dbReference type="Gene3D" id="1.10.287.180">
    <property type="entry name" value="Transcription elongation factor, GreA/GreB, N-terminal domain"/>
    <property type="match status" value="1"/>
</dbReference>
<keyword evidence="5 8" id="KW-0804">Transcription</keyword>
<protein>
    <recommendedName>
        <fullName evidence="2 8">Transcription elongation factor GreA</fullName>
    </recommendedName>
    <alternativeName>
        <fullName evidence="7 8">Transcript cleavage factor GreA</fullName>
    </alternativeName>
</protein>
<dbReference type="InterPro" id="IPR018151">
    <property type="entry name" value="TF_GreA/GreB_CS"/>
</dbReference>
<keyword evidence="3 8" id="KW-0805">Transcription regulation</keyword>
<feature type="domain" description="Transcription elongation factor GreA/GreB C-terminal" evidence="10">
    <location>
        <begin position="81"/>
        <end position="153"/>
    </location>
</feature>
<comment type="caution">
    <text evidence="12">The sequence shown here is derived from an EMBL/GenBank/DDBJ whole genome shotgun (WGS) entry which is preliminary data.</text>
</comment>
<keyword evidence="8" id="KW-0175">Coiled coil</keyword>
<dbReference type="PIRSF" id="PIRSF006092">
    <property type="entry name" value="GreA_GreB"/>
    <property type="match status" value="1"/>
</dbReference>
<evidence type="ECO:0000256" key="9">
    <source>
        <dbReference type="RuleBase" id="RU000556"/>
    </source>
</evidence>
<dbReference type="PANTHER" id="PTHR30437">
    <property type="entry name" value="TRANSCRIPTION ELONGATION FACTOR GREA"/>
    <property type="match status" value="1"/>
</dbReference>
<dbReference type="AlphaFoldDB" id="A0A1E5IIN6"/>
<dbReference type="InterPro" id="IPR036953">
    <property type="entry name" value="GreA/GreB_C_sf"/>
</dbReference>
<evidence type="ECO:0000259" key="10">
    <source>
        <dbReference type="Pfam" id="PF01272"/>
    </source>
</evidence>
<evidence type="ECO:0000256" key="8">
    <source>
        <dbReference type="HAMAP-Rule" id="MF_00105"/>
    </source>
</evidence>
<reference evidence="12 13" key="1">
    <citation type="submission" date="2015-11" db="EMBL/GenBank/DDBJ databases">
        <title>Evidence for parallel genomic evolution in an endosymbiosis of termite gut flagellates.</title>
        <authorList>
            <person name="Zheng H."/>
        </authorList>
    </citation>
    <scope>NUCLEOTIDE SEQUENCE [LARGE SCALE GENOMIC DNA]</scope>
    <source>
        <strain evidence="12 13">CET450</strain>
    </source>
</reference>
<evidence type="ECO:0000256" key="3">
    <source>
        <dbReference type="ARBA" id="ARBA00023015"/>
    </source>
</evidence>
<dbReference type="InterPro" id="IPR023459">
    <property type="entry name" value="Tscrpt_elong_fac_GreA/B_fam"/>
</dbReference>
<feature type="coiled-coil region" evidence="8">
    <location>
        <begin position="11"/>
        <end position="67"/>
    </location>
</feature>
<sequence>MSEIYLTREGRKKLIKELNELQKRKLLIQDEIASAREHGDLRENSEYHAAKETLANLMRRIMKLDSKIAYAKIIEEQNIDPDKVFIGVTVTIKDEDGADYQYTVVDLEEADPATNRIAIQSPLAQGLLGHTAGETVTVELPAGRAKFKILKISRYQGD</sequence>
<gene>
    <name evidence="8" type="primary">greA</name>
    <name evidence="12" type="ORF">ATZ36_05140</name>
</gene>
<dbReference type="GO" id="GO:0032784">
    <property type="term" value="P:regulation of DNA-templated transcription elongation"/>
    <property type="evidence" value="ECO:0007669"/>
    <property type="project" value="UniProtKB-UniRule"/>
</dbReference>
<dbReference type="NCBIfam" id="TIGR01462">
    <property type="entry name" value="greA"/>
    <property type="match status" value="1"/>
</dbReference>
<evidence type="ECO:0000256" key="1">
    <source>
        <dbReference type="ARBA" id="ARBA00008213"/>
    </source>
</evidence>